<dbReference type="Proteomes" id="UP000053058">
    <property type="component" value="Unassembled WGS sequence"/>
</dbReference>
<dbReference type="EMBL" id="LKLN01000076">
    <property type="protein sequence ID" value="KSU02976.1"/>
    <property type="molecule type" value="Genomic_DNA"/>
</dbReference>
<evidence type="ECO:0000313" key="1">
    <source>
        <dbReference type="EMBL" id="KSU02976.1"/>
    </source>
</evidence>
<sequence length="45" mass="5522">MFKMKQFLTPCTNYNLLTEKNWPINDFYLKVFLLTARKKFLSVKF</sequence>
<name>A0A0V8CNT7_LACLL</name>
<reference evidence="2" key="1">
    <citation type="submission" date="2015-10" db="EMBL/GenBank/DDBJ databases">
        <title>Draft Genome Sequences of 11 Lactococcus lactis subspecies cremoris strains.</title>
        <authorList>
            <person name="Wels M."/>
            <person name="Backus L."/>
            <person name="Boekhorst J."/>
            <person name="Dijkstra A."/>
            <person name="Beerthuizen M."/>
            <person name="Kelly W."/>
            <person name="Siezen R."/>
            <person name="Bachmann H."/>
            <person name="Van Hijum S."/>
        </authorList>
    </citation>
    <scope>NUCLEOTIDE SEQUENCE [LARGE SCALE GENOMIC DNA]</scope>
    <source>
        <strain evidence="2">KF282</strain>
    </source>
</reference>
<evidence type="ECO:0000313" key="2">
    <source>
        <dbReference type="Proteomes" id="UP000053058"/>
    </source>
</evidence>
<dbReference type="AlphaFoldDB" id="A0A0V8CNT7"/>
<gene>
    <name evidence="1" type="ORF">KF282_2180</name>
</gene>
<protein>
    <submittedName>
        <fullName evidence="1">Uncharacterized protein</fullName>
    </submittedName>
</protein>
<comment type="caution">
    <text evidence="1">The sequence shown here is derived from an EMBL/GenBank/DDBJ whole genome shotgun (WGS) entry which is preliminary data.</text>
</comment>
<organism evidence="1 2">
    <name type="scientific">Lactococcus lactis subsp. lactis</name>
    <name type="common">Streptococcus lactis</name>
    <dbReference type="NCBI Taxonomy" id="1360"/>
    <lineage>
        <taxon>Bacteria</taxon>
        <taxon>Bacillati</taxon>
        <taxon>Bacillota</taxon>
        <taxon>Bacilli</taxon>
        <taxon>Lactobacillales</taxon>
        <taxon>Streptococcaceae</taxon>
        <taxon>Lactococcus</taxon>
    </lineage>
</organism>
<accession>A0A0V8CNT7</accession>
<proteinExistence type="predicted"/>